<dbReference type="AlphaFoldDB" id="A0A6J4UG13"/>
<feature type="non-terminal residue" evidence="2">
    <location>
        <position position="38"/>
    </location>
</feature>
<proteinExistence type="predicted"/>
<accession>A0A6J4UG13</accession>
<feature type="non-terminal residue" evidence="2">
    <location>
        <position position="1"/>
    </location>
</feature>
<protein>
    <submittedName>
        <fullName evidence="2">Uncharacterized protein</fullName>
    </submittedName>
</protein>
<evidence type="ECO:0000256" key="1">
    <source>
        <dbReference type="SAM" id="MobiDB-lite"/>
    </source>
</evidence>
<reference evidence="2" key="1">
    <citation type="submission" date="2020-02" db="EMBL/GenBank/DDBJ databases">
        <authorList>
            <person name="Meier V. D."/>
        </authorList>
    </citation>
    <scope>NUCLEOTIDE SEQUENCE</scope>
    <source>
        <strain evidence="2">AVDCRST_MAG19</strain>
    </source>
</reference>
<sequence>WRSATPRATSSRRTTTAAPPPSAAARWRGSSAGHPASA</sequence>
<dbReference type="EMBL" id="CADCWL010000029">
    <property type="protein sequence ID" value="CAA9549368.1"/>
    <property type="molecule type" value="Genomic_DNA"/>
</dbReference>
<organism evidence="2">
    <name type="scientific">uncultured Thermomicrobiales bacterium</name>
    <dbReference type="NCBI Taxonomy" id="1645740"/>
    <lineage>
        <taxon>Bacteria</taxon>
        <taxon>Pseudomonadati</taxon>
        <taxon>Thermomicrobiota</taxon>
        <taxon>Thermomicrobia</taxon>
        <taxon>Thermomicrobiales</taxon>
        <taxon>environmental samples</taxon>
    </lineage>
</organism>
<name>A0A6J4UG13_9BACT</name>
<evidence type="ECO:0000313" key="2">
    <source>
        <dbReference type="EMBL" id="CAA9549368.1"/>
    </source>
</evidence>
<feature type="region of interest" description="Disordered" evidence="1">
    <location>
        <begin position="1"/>
        <end position="38"/>
    </location>
</feature>
<gene>
    <name evidence="2" type="ORF">AVDCRST_MAG19-660</name>
</gene>